<dbReference type="EMBL" id="CP017824">
    <property type="protein sequence ID" value="APA13897.1"/>
    <property type="molecule type" value="Genomic_DNA"/>
</dbReference>
<name>A0A1D9QG25_SCLS1</name>
<dbReference type="OrthoDB" id="109543at2759"/>
<dbReference type="PANTHER" id="PTHR24067">
    <property type="entry name" value="UBIQUITIN-CONJUGATING ENZYME E2"/>
    <property type="match status" value="1"/>
</dbReference>
<dbReference type="FunFam" id="3.10.110.10:FF:000170">
    <property type="entry name" value="Uncharacterized protein"/>
    <property type="match status" value="1"/>
</dbReference>
<evidence type="ECO:0000256" key="1">
    <source>
        <dbReference type="ARBA" id="ARBA00022786"/>
    </source>
</evidence>
<dbReference type="PROSITE" id="PS50127">
    <property type="entry name" value="UBC_2"/>
    <property type="match status" value="1"/>
</dbReference>
<organism evidence="4 5">
    <name type="scientific">Sclerotinia sclerotiorum (strain ATCC 18683 / 1980 / Ss-1)</name>
    <name type="common">White mold</name>
    <name type="synonym">Whetzelinia sclerotiorum</name>
    <dbReference type="NCBI Taxonomy" id="665079"/>
    <lineage>
        <taxon>Eukaryota</taxon>
        <taxon>Fungi</taxon>
        <taxon>Dikarya</taxon>
        <taxon>Ascomycota</taxon>
        <taxon>Pezizomycotina</taxon>
        <taxon>Leotiomycetes</taxon>
        <taxon>Helotiales</taxon>
        <taxon>Sclerotiniaceae</taxon>
        <taxon>Sclerotinia</taxon>
    </lineage>
</organism>
<keyword evidence="1" id="KW-0833">Ubl conjugation pathway</keyword>
<dbReference type="VEuPathDB" id="FungiDB:sscle_11g086670"/>
<dbReference type="InterPro" id="IPR001810">
    <property type="entry name" value="F-box_dom"/>
</dbReference>
<dbReference type="Pfam" id="PF00179">
    <property type="entry name" value="UQ_con"/>
    <property type="match status" value="1"/>
</dbReference>
<dbReference type="SUPFAM" id="SSF54495">
    <property type="entry name" value="UBC-like"/>
    <property type="match status" value="1"/>
</dbReference>
<evidence type="ECO:0000259" key="3">
    <source>
        <dbReference type="PROSITE" id="PS50181"/>
    </source>
</evidence>
<dbReference type="SMART" id="SM00212">
    <property type="entry name" value="UBCc"/>
    <property type="match status" value="1"/>
</dbReference>
<feature type="domain" description="UBC core" evidence="2">
    <location>
        <begin position="4"/>
        <end position="148"/>
    </location>
</feature>
<dbReference type="Proteomes" id="UP000177798">
    <property type="component" value="Chromosome 11"/>
</dbReference>
<reference evidence="5" key="1">
    <citation type="journal article" date="2017" name="Genome Biol. Evol.">
        <title>The complete genome sequence of the phytopathogenic fungus Sclerotinia sclerotiorum reveals insights into the genome architecture of broad host range pathogens.</title>
        <authorList>
            <person name="Derbyshire M."/>
            <person name="Denton-Giles M."/>
            <person name="Hegedus D."/>
            <person name="Seifbarghy S."/>
            <person name="Rollins J."/>
            <person name="van Kan J."/>
            <person name="Seidl M.F."/>
            <person name="Faino L."/>
            <person name="Mbengue M."/>
            <person name="Navaud O."/>
            <person name="Raffaele S."/>
            <person name="Hammond-Kosack K."/>
            <person name="Heard S."/>
            <person name="Oliver R."/>
        </authorList>
    </citation>
    <scope>NUCLEOTIDE SEQUENCE [LARGE SCALE GENOMIC DNA]</scope>
    <source>
        <strain evidence="5">ATCC 18683 / 1980 / Ss-1</strain>
    </source>
</reference>
<dbReference type="InterPro" id="IPR016135">
    <property type="entry name" value="UBQ-conjugating_enzyme/RWD"/>
</dbReference>
<evidence type="ECO:0000313" key="5">
    <source>
        <dbReference type="Proteomes" id="UP000177798"/>
    </source>
</evidence>
<dbReference type="AlphaFoldDB" id="A0A1D9QG25"/>
<dbReference type="Gene3D" id="3.10.110.10">
    <property type="entry name" value="Ubiquitin Conjugating Enzyme"/>
    <property type="match status" value="1"/>
</dbReference>
<dbReference type="InterPro" id="IPR050113">
    <property type="entry name" value="Ub_conjugating_enzyme"/>
</dbReference>
<accession>A0A1D9QG25</accession>
<dbReference type="InterPro" id="IPR000608">
    <property type="entry name" value="UBC"/>
</dbReference>
<protein>
    <recommendedName>
        <fullName evidence="6">UBC core domain-containing protein</fullName>
    </recommendedName>
</protein>
<sequence>MTETLRRRLLLDIAELQAKPYPNIFLHVDDENLNRACLVLTVEEYGPLHMRLDFPSDYPIQPPIIKIDSNISHPNIIRGQICASILNTPEGWTPAYTLKGFAIQLLSFFASDAIEQVNGKGRVYLRDYRARSKAADGRMGFCCSKCSFAMNVSKNDEILIRDGFSTMDLNTLDPQGTFSRSSNSPLRESIQISALPNEVLFLICDKLDTEDLLLLATAWDRVDHMVTRYDLIRKRELQCFVSKQGYKTASLGVGVWVTREGIHKGTLSSEFDLISHEAFWTHQIRRSVQGIKFRYWLPLPISEGHWERIQPLTDWNLRLIKTAGGFGNIPPFKLIFHFMNDVMVKFNKDTLVNTNNSSDINTKTIQSTLTHASEKAIESYFHLFHLLICLAIDDPSVVGYANDLIDKFVNGGTSKSSCPNLNHILIASLISDVEVSYKTMETMIKEAITRNVVWMLGEQPGLSYIEPSEVSQYRLEKTFEASKTSYRILMFLKIFKTTAIGKPKKPLSQLANEAFKRHGAPPRGSARYLADWTKRIHLIASFPDFFRVMGMGVRQDSWFTNFLRECINDSIEKGYSKMPITQSQALYLRQLDERDVDVVDDLQPICTDMSTAMSLFHEIANNSNGNGHGRGGTVVRR</sequence>
<dbReference type="PROSITE" id="PS50181">
    <property type="entry name" value="FBOX"/>
    <property type="match status" value="1"/>
</dbReference>
<evidence type="ECO:0000259" key="2">
    <source>
        <dbReference type="PROSITE" id="PS50127"/>
    </source>
</evidence>
<gene>
    <name evidence="4" type="ORF">sscle_11g086670</name>
</gene>
<proteinExistence type="predicted"/>
<evidence type="ECO:0000313" key="4">
    <source>
        <dbReference type="EMBL" id="APA13897.1"/>
    </source>
</evidence>
<feature type="domain" description="F-box" evidence="3">
    <location>
        <begin position="189"/>
        <end position="235"/>
    </location>
</feature>
<evidence type="ECO:0008006" key="6">
    <source>
        <dbReference type="Google" id="ProtNLM"/>
    </source>
</evidence>